<dbReference type="AlphaFoldDB" id="A0AAV7J3I7"/>
<evidence type="ECO:0000313" key="1">
    <source>
        <dbReference type="EMBL" id="KAH0564386.1"/>
    </source>
</evidence>
<accession>A0AAV7J3I7</accession>
<proteinExistence type="predicted"/>
<dbReference type="EMBL" id="JAHXZJ010000002">
    <property type="protein sequence ID" value="KAH0564386.1"/>
    <property type="molecule type" value="Genomic_DNA"/>
</dbReference>
<sequence>MAITTSSCLRIHSDGKSVNVSEISGHYFGCVASPNVPFKSKECVRLNVKPLGSSSWESYVFSLSKKTGEQKEPKSKSVNKLFNKSKSIVNFTTLDTQSNYMINFGCTDNIEEWWIEYYAKSLEFCSKYRYKLDEAIQKYDLTFIPLVDINHDNCVSSKF</sequence>
<dbReference type="Proteomes" id="UP000826195">
    <property type="component" value="Unassembled WGS sequence"/>
</dbReference>
<keyword evidence="2" id="KW-1185">Reference proteome</keyword>
<gene>
    <name evidence="1" type="ORF">KQX54_011799</name>
</gene>
<comment type="caution">
    <text evidence="1">The sequence shown here is derived from an EMBL/GenBank/DDBJ whole genome shotgun (WGS) entry which is preliminary data.</text>
</comment>
<organism evidence="1 2">
    <name type="scientific">Cotesia glomerata</name>
    <name type="common">Lepidopteran parasitic wasp</name>
    <name type="synonym">Apanteles glomeratus</name>
    <dbReference type="NCBI Taxonomy" id="32391"/>
    <lineage>
        <taxon>Eukaryota</taxon>
        <taxon>Metazoa</taxon>
        <taxon>Ecdysozoa</taxon>
        <taxon>Arthropoda</taxon>
        <taxon>Hexapoda</taxon>
        <taxon>Insecta</taxon>
        <taxon>Pterygota</taxon>
        <taxon>Neoptera</taxon>
        <taxon>Endopterygota</taxon>
        <taxon>Hymenoptera</taxon>
        <taxon>Apocrita</taxon>
        <taxon>Ichneumonoidea</taxon>
        <taxon>Braconidae</taxon>
        <taxon>Microgastrinae</taxon>
        <taxon>Cotesia</taxon>
    </lineage>
</organism>
<reference evidence="1 2" key="1">
    <citation type="journal article" date="2021" name="J. Hered.">
        <title>A chromosome-level genome assembly of the parasitoid wasp, Cotesia glomerata (Hymenoptera: Braconidae).</title>
        <authorList>
            <person name="Pinto B.J."/>
            <person name="Weis J.J."/>
            <person name="Gamble T."/>
            <person name="Ode P.J."/>
            <person name="Paul R."/>
            <person name="Zaspel J.M."/>
        </authorList>
    </citation>
    <scope>NUCLEOTIDE SEQUENCE [LARGE SCALE GENOMIC DNA]</scope>
    <source>
        <strain evidence="1">CgM1</strain>
    </source>
</reference>
<name>A0AAV7J3I7_COTGL</name>
<protein>
    <submittedName>
        <fullName evidence="1">Uncharacterized protein</fullName>
    </submittedName>
</protein>
<evidence type="ECO:0000313" key="2">
    <source>
        <dbReference type="Proteomes" id="UP000826195"/>
    </source>
</evidence>